<sequence length="138" mass="16040">MDITCPVCEATFETSFHLFCECSFTVDCWRLSPSSMLPPQEVWTTQSWIEVFEDRHWTHTHSNQVKRLFFIAMLWGLWKMRDQDHSPMLRQIVETVHHAALDGNCITFSKVSRHAVRGAEVLARHAMRTSSDGDMLQS</sequence>
<dbReference type="AlphaFoldDB" id="A0AAV9BLI1"/>
<protein>
    <recommendedName>
        <fullName evidence="3">Reverse transcriptase zinc-binding domain-containing protein</fullName>
    </recommendedName>
</protein>
<comment type="caution">
    <text evidence="1">The sequence shown here is derived from an EMBL/GenBank/DDBJ whole genome shotgun (WGS) entry which is preliminary data.</text>
</comment>
<dbReference type="Proteomes" id="UP001179952">
    <property type="component" value="Unassembled WGS sequence"/>
</dbReference>
<gene>
    <name evidence="1" type="ORF">QJS04_geneDACA019615</name>
</gene>
<evidence type="ECO:0000313" key="2">
    <source>
        <dbReference type="Proteomes" id="UP001179952"/>
    </source>
</evidence>
<proteinExistence type="predicted"/>
<reference evidence="1" key="2">
    <citation type="submission" date="2023-06" db="EMBL/GenBank/DDBJ databases">
        <authorList>
            <person name="Ma L."/>
            <person name="Liu K.-W."/>
            <person name="Li Z."/>
            <person name="Hsiao Y.-Y."/>
            <person name="Qi Y."/>
            <person name="Fu T."/>
            <person name="Tang G."/>
            <person name="Zhang D."/>
            <person name="Sun W.-H."/>
            <person name="Liu D.-K."/>
            <person name="Li Y."/>
            <person name="Chen G.-Z."/>
            <person name="Liu X.-D."/>
            <person name="Liao X.-Y."/>
            <person name="Jiang Y.-T."/>
            <person name="Yu X."/>
            <person name="Hao Y."/>
            <person name="Huang J."/>
            <person name="Zhao X.-W."/>
            <person name="Ke S."/>
            <person name="Chen Y.-Y."/>
            <person name="Wu W.-L."/>
            <person name="Hsu J.-L."/>
            <person name="Lin Y.-F."/>
            <person name="Huang M.-D."/>
            <person name="Li C.-Y."/>
            <person name="Huang L."/>
            <person name="Wang Z.-W."/>
            <person name="Zhao X."/>
            <person name="Zhong W.-Y."/>
            <person name="Peng D.-H."/>
            <person name="Ahmad S."/>
            <person name="Lan S."/>
            <person name="Zhang J.-S."/>
            <person name="Tsai W.-C."/>
            <person name="Van De Peer Y."/>
            <person name="Liu Z.-J."/>
        </authorList>
    </citation>
    <scope>NUCLEOTIDE SEQUENCE</scope>
    <source>
        <strain evidence="1">SCP</strain>
        <tissue evidence="1">Leaves</tissue>
    </source>
</reference>
<reference evidence="1" key="1">
    <citation type="journal article" date="2023" name="Nat. Commun.">
        <title>Diploid and tetraploid genomes of Acorus and the evolution of monocots.</title>
        <authorList>
            <person name="Ma L."/>
            <person name="Liu K.W."/>
            <person name="Li Z."/>
            <person name="Hsiao Y.Y."/>
            <person name="Qi Y."/>
            <person name="Fu T."/>
            <person name="Tang G.D."/>
            <person name="Zhang D."/>
            <person name="Sun W.H."/>
            <person name="Liu D.K."/>
            <person name="Li Y."/>
            <person name="Chen G.Z."/>
            <person name="Liu X.D."/>
            <person name="Liao X.Y."/>
            <person name="Jiang Y.T."/>
            <person name="Yu X."/>
            <person name="Hao Y."/>
            <person name="Huang J."/>
            <person name="Zhao X.W."/>
            <person name="Ke S."/>
            <person name="Chen Y.Y."/>
            <person name="Wu W.L."/>
            <person name="Hsu J.L."/>
            <person name="Lin Y.F."/>
            <person name="Huang M.D."/>
            <person name="Li C.Y."/>
            <person name="Huang L."/>
            <person name="Wang Z.W."/>
            <person name="Zhao X."/>
            <person name="Zhong W.Y."/>
            <person name="Peng D.H."/>
            <person name="Ahmad S."/>
            <person name="Lan S."/>
            <person name="Zhang J.S."/>
            <person name="Tsai W.C."/>
            <person name="Van de Peer Y."/>
            <person name="Liu Z.J."/>
        </authorList>
    </citation>
    <scope>NUCLEOTIDE SEQUENCE</scope>
    <source>
        <strain evidence="1">SCP</strain>
    </source>
</reference>
<evidence type="ECO:0008006" key="3">
    <source>
        <dbReference type="Google" id="ProtNLM"/>
    </source>
</evidence>
<keyword evidence="2" id="KW-1185">Reference proteome</keyword>
<name>A0AAV9BLI1_ACOGR</name>
<accession>A0AAV9BLI1</accession>
<evidence type="ECO:0000313" key="1">
    <source>
        <dbReference type="EMBL" id="KAK1277027.1"/>
    </source>
</evidence>
<organism evidence="1 2">
    <name type="scientific">Acorus gramineus</name>
    <name type="common">Dwarf sweet flag</name>
    <dbReference type="NCBI Taxonomy" id="55184"/>
    <lineage>
        <taxon>Eukaryota</taxon>
        <taxon>Viridiplantae</taxon>
        <taxon>Streptophyta</taxon>
        <taxon>Embryophyta</taxon>
        <taxon>Tracheophyta</taxon>
        <taxon>Spermatophyta</taxon>
        <taxon>Magnoliopsida</taxon>
        <taxon>Liliopsida</taxon>
        <taxon>Acoraceae</taxon>
        <taxon>Acorus</taxon>
    </lineage>
</organism>
<dbReference type="EMBL" id="JAUJYN010000002">
    <property type="protein sequence ID" value="KAK1277027.1"/>
    <property type="molecule type" value="Genomic_DNA"/>
</dbReference>